<gene>
    <name evidence="1" type="ORF">KC980_01345</name>
</gene>
<dbReference type="AlphaFoldDB" id="A0A955J1R7"/>
<evidence type="ECO:0000313" key="2">
    <source>
        <dbReference type="Proteomes" id="UP000740557"/>
    </source>
</evidence>
<accession>A0A955J1R7</accession>
<dbReference type="SUPFAM" id="SSF75011">
    <property type="entry name" value="3-carboxy-cis,cis-mucoante lactonizing enzyme"/>
    <property type="match status" value="1"/>
</dbReference>
<proteinExistence type="predicted"/>
<reference evidence="1" key="1">
    <citation type="submission" date="2020-04" db="EMBL/GenBank/DDBJ databases">
        <authorList>
            <person name="Zhang T."/>
        </authorList>
    </citation>
    <scope>NUCLEOTIDE SEQUENCE</scope>
    <source>
        <strain evidence="1">HKST-UBA79</strain>
    </source>
</reference>
<evidence type="ECO:0000313" key="1">
    <source>
        <dbReference type="EMBL" id="MCA9308133.1"/>
    </source>
</evidence>
<dbReference type="EMBL" id="JAGQNX010000037">
    <property type="protein sequence ID" value="MCA9308133.1"/>
    <property type="molecule type" value="Genomic_DNA"/>
</dbReference>
<comment type="caution">
    <text evidence="1">The sequence shown here is derived from an EMBL/GenBank/DDBJ whole genome shotgun (WGS) entry which is preliminary data.</text>
</comment>
<organism evidence="1 2">
    <name type="scientific">candidate division WWE3 bacterium</name>
    <dbReference type="NCBI Taxonomy" id="2053526"/>
    <lineage>
        <taxon>Bacteria</taxon>
        <taxon>Katanobacteria</taxon>
    </lineage>
</organism>
<sequence>MFGSRFQEIKTFTHVSNTLLDLFGTTTSYDIADFAIDPNLGNGIPLVLTIKGYDAQRLQRNFRGSKNTSNGAAFGTVEDCGLQGRLGGVLHVTLSSELLAIPASYLSTNKLFRYTEISNPRDFFELGETIFLVSHNTIYTIRKNTFATHKFGSNVMSTPHSIDHSKYYNTFVVTTSGTDTVKLFDTSLKLLSTWSAIDNGYNYSLGKGVQKFLTYVNQYSADYIDEVKSYGYEIIELDKDCPKDFPTAVQTTHPNSAIFHPKYPEYVLVTLFGSKLSNASVVSSQEYGSGGQLLALELDSSGFTGKYKVILRNLYNPHCLNYLGGDIYALTQSSKGVLTILQETGFLEFEIVGNLDFTNLAHKKESRPWLQSVEYNTKYGLFTAVDTQTQSIEIIDLHSKRRRSIPYLDENWAVHLAKLL</sequence>
<dbReference type="Proteomes" id="UP000740557">
    <property type="component" value="Unassembled WGS sequence"/>
</dbReference>
<name>A0A955J1R7_UNCKA</name>
<reference evidence="1" key="2">
    <citation type="journal article" date="2021" name="Microbiome">
        <title>Successional dynamics and alternative stable states in a saline activated sludge microbial community over 9 years.</title>
        <authorList>
            <person name="Wang Y."/>
            <person name="Ye J."/>
            <person name="Ju F."/>
            <person name="Liu L."/>
            <person name="Boyd J.A."/>
            <person name="Deng Y."/>
            <person name="Parks D.H."/>
            <person name="Jiang X."/>
            <person name="Yin X."/>
            <person name="Woodcroft B.J."/>
            <person name="Tyson G.W."/>
            <person name="Hugenholtz P."/>
            <person name="Polz M.F."/>
            <person name="Zhang T."/>
        </authorList>
    </citation>
    <scope>NUCLEOTIDE SEQUENCE</scope>
    <source>
        <strain evidence="1">HKST-UBA79</strain>
    </source>
</reference>
<protein>
    <submittedName>
        <fullName evidence="1">Uncharacterized protein</fullName>
    </submittedName>
</protein>